<gene>
    <name evidence="1" type="ORF">GCM10008106_22430</name>
</gene>
<keyword evidence="2" id="KW-1185">Reference proteome</keyword>
<comment type="caution">
    <text evidence="1">The sequence shown here is derived from an EMBL/GenBank/DDBJ whole genome shotgun (WGS) entry which is preliminary data.</text>
</comment>
<evidence type="ECO:0000313" key="2">
    <source>
        <dbReference type="Proteomes" id="UP000642809"/>
    </source>
</evidence>
<proteinExistence type="predicted"/>
<sequence>MLTKIEIDENLIFKAMELTGLKTKEETIEEALKLIINLSLQKEIRDLKGKLKWEGDLETMRRDL</sequence>
<dbReference type="AlphaFoldDB" id="A0A8J3CWV1"/>
<accession>A0A8J3CWV1</accession>
<name>A0A8J3CWV1_9BACT</name>
<reference evidence="1" key="1">
    <citation type="journal article" date="2014" name="Int. J. Syst. Evol. Microbiol.">
        <title>Complete genome sequence of Corynebacterium casei LMG S-19264T (=DSM 44701T), isolated from a smear-ripened cheese.</title>
        <authorList>
            <consortium name="US DOE Joint Genome Institute (JGI-PGF)"/>
            <person name="Walter F."/>
            <person name="Albersmeier A."/>
            <person name="Kalinowski J."/>
            <person name="Ruckert C."/>
        </authorList>
    </citation>
    <scope>NUCLEOTIDE SEQUENCE</scope>
    <source>
        <strain evidence="1">KCTC 23224</strain>
    </source>
</reference>
<dbReference type="EMBL" id="BMYF01000013">
    <property type="protein sequence ID" value="GHB40824.1"/>
    <property type="molecule type" value="Genomic_DNA"/>
</dbReference>
<protein>
    <submittedName>
        <fullName evidence="1">Antitoxin VapB</fullName>
    </submittedName>
</protein>
<evidence type="ECO:0000313" key="1">
    <source>
        <dbReference type="EMBL" id="GHB40824.1"/>
    </source>
</evidence>
<organism evidence="1 2">
    <name type="scientific">Mongoliitalea lutea</name>
    <dbReference type="NCBI Taxonomy" id="849756"/>
    <lineage>
        <taxon>Bacteria</taxon>
        <taxon>Pseudomonadati</taxon>
        <taxon>Bacteroidota</taxon>
        <taxon>Cytophagia</taxon>
        <taxon>Cytophagales</taxon>
        <taxon>Cyclobacteriaceae</taxon>
        <taxon>Mongoliitalea</taxon>
    </lineage>
</organism>
<dbReference type="InterPro" id="IPR019239">
    <property type="entry name" value="VapB_antitoxin"/>
</dbReference>
<dbReference type="Proteomes" id="UP000642809">
    <property type="component" value="Unassembled WGS sequence"/>
</dbReference>
<reference evidence="1" key="2">
    <citation type="submission" date="2020-09" db="EMBL/GenBank/DDBJ databases">
        <authorList>
            <person name="Sun Q."/>
            <person name="Kim S."/>
        </authorList>
    </citation>
    <scope>NUCLEOTIDE SEQUENCE</scope>
    <source>
        <strain evidence="1">KCTC 23224</strain>
    </source>
</reference>
<dbReference type="RefSeq" id="WP_189582315.1">
    <property type="nucleotide sequence ID" value="NZ_BMYF01000013.1"/>
</dbReference>
<dbReference type="Pfam" id="PF09957">
    <property type="entry name" value="VapB_antitoxin"/>
    <property type="match status" value="1"/>
</dbReference>